<reference evidence="6 7" key="1">
    <citation type="submission" date="2020-08" db="EMBL/GenBank/DDBJ databases">
        <title>Genomic Encyclopedia of Type Strains, Phase IV (KMG-IV): sequencing the most valuable type-strain genomes for metagenomic binning, comparative biology and taxonomic classification.</title>
        <authorList>
            <person name="Goeker M."/>
        </authorList>
    </citation>
    <scope>NUCLEOTIDE SEQUENCE [LARGE SCALE GENOMIC DNA]</scope>
    <source>
        <strain evidence="6 7">DSM 25799</strain>
    </source>
</reference>
<organism evidence="6 7">
    <name type="scientific">Catenisphaera adipataccumulans</name>
    <dbReference type="NCBI Taxonomy" id="700500"/>
    <lineage>
        <taxon>Bacteria</taxon>
        <taxon>Bacillati</taxon>
        <taxon>Bacillota</taxon>
        <taxon>Erysipelotrichia</taxon>
        <taxon>Erysipelotrichales</taxon>
        <taxon>Erysipelotrichaceae</taxon>
        <taxon>Catenisphaera</taxon>
    </lineage>
</organism>
<name>A0A7W8CY45_9FIRM</name>
<keyword evidence="3" id="KW-0560">Oxidoreductase</keyword>
<keyword evidence="1" id="KW-0004">4Fe-4S</keyword>
<proteinExistence type="predicted"/>
<evidence type="ECO:0000256" key="2">
    <source>
        <dbReference type="ARBA" id="ARBA00022723"/>
    </source>
</evidence>
<dbReference type="Proteomes" id="UP000539953">
    <property type="component" value="Unassembled WGS sequence"/>
</dbReference>
<dbReference type="PANTHER" id="PTHR43498:SF1">
    <property type="entry name" value="COB--COM HETERODISULFIDE REDUCTASE IRON-SULFUR SUBUNIT A"/>
    <property type="match status" value="1"/>
</dbReference>
<evidence type="ECO:0000313" key="7">
    <source>
        <dbReference type="Proteomes" id="UP000539953"/>
    </source>
</evidence>
<accession>A0A7W8CY45</accession>
<dbReference type="RefSeq" id="WP_183329044.1">
    <property type="nucleotide sequence ID" value="NZ_JACHHK010000008.1"/>
</dbReference>
<dbReference type="Gene3D" id="2.60.120.260">
    <property type="entry name" value="Galactose-binding domain-like"/>
    <property type="match status" value="1"/>
</dbReference>
<dbReference type="GO" id="GO:0051539">
    <property type="term" value="F:4 iron, 4 sulfur cluster binding"/>
    <property type="evidence" value="ECO:0007669"/>
    <property type="project" value="UniProtKB-KW"/>
</dbReference>
<keyword evidence="2" id="KW-0479">Metal-binding</keyword>
<evidence type="ECO:0000256" key="4">
    <source>
        <dbReference type="ARBA" id="ARBA00023004"/>
    </source>
</evidence>
<keyword evidence="7" id="KW-1185">Reference proteome</keyword>
<dbReference type="AlphaFoldDB" id="A0A7W8CY45"/>
<dbReference type="Gene3D" id="3.50.50.60">
    <property type="entry name" value="FAD/NAD(P)-binding domain"/>
    <property type="match status" value="1"/>
</dbReference>
<evidence type="ECO:0000256" key="3">
    <source>
        <dbReference type="ARBA" id="ARBA00023002"/>
    </source>
</evidence>
<dbReference type="InterPro" id="IPR036188">
    <property type="entry name" value="FAD/NAD-bd_sf"/>
</dbReference>
<evidence type="ECO:0000313" key="6">
    <source>
        <dbReference type="EMBL" id="MBB5183747.1"/>
    </source>
</evidence>
<keyword evidence="4" id="KW-0408">Iron</keyword>
<gene>
    <name evidence="6" type="ORF">HNQ47_001788</name>
</gene>
<dbReference type="InterPro" id="IPR039650">
    <property type="entry name" value="HdrA-like"/>
</dbReference>
<evidence type="ECO:0000256" key="1">
    <source>
        <dbReference type="ARBA" id="ARBA00022485"/>
    </source>
</evidence>
<evidence type="ECO:0000256" key="5">
    <source>
        <dbReference type="ARBA" id="ARBA00023014"/>
    </source>
</evidence>
<dbReference type="EMBL" id="JACHHK010000008">
    <property type="protein sequence ID" value="MBB5183747.1"/>
    <property type="molecule type" value="Genomic_DNA"/>
</dbReference>
<dbReference type="GO" id="GO:0046872">
    <property type="term" value="F:metal ion binding"/>
    <property type="evidence" value="ECO:0007669"/>
    <property type="project" value="UniProtKB-KW"/>
</dbReference>
<comment type="caution">
    <text evidence="6">The sequence shown here is derived from an EMBL/GenBank/DDBJ whole genome shotgun (WGS) entry which is preliminary data.</text>
</comment>
<sequence>MKKRTEILIEAESFKQYGGWILESQFVDEMGSAYLLAHGIGEPVEDAVTVVDIPATGEYRLWARTKDWVPDAHPGTFQILADGKPVDKIFGASGKGWSWELAEHVILPAGKVKISLHDLTGFEGRCDAIYITNTTIVPIDQPDPAGRRWRERLLQIPEEPEKMDEYDVIVVGGGIPGCCAAYTAAASGCRVALLHEMAYLGGNASAEVGLTPEGRTGGLVDRLSERLEDGDIAAARILNETENCDVFLLEHVYNTHLNNGKIVSVDSVNVKTNRKHRFCGKTFIDCSGRAILGVLSGAATLEGQESNSDFNESLAPQKADDMHHGDTVLFRTEMQKEPVEFPDVPWAVKVAKDYSDLSGQIGRVTCLCGRGPYENLPGPYVGPVKLRPLRRPDGGWDHAMNLPKSHFWEYGQWLDPYMCKEEIRDHLFCAIIGTYVNVRKKNPEKYSCLKLVHLGNVLATGAFRNYLGDYILTENDIREHTEFPDAVVENAGAFCLHYPGNKKYDFRLGNWKWVERDFKPYMVPFRCLYAADIENLLCAGKHISATHIASSTVKLIGNGGHHGVVTGIAASLCVKYGISPRELGQKHFAELKAAIEPFGEYDPK</sequence>
<keyword evidence="5" id="KW-0411">Iron-sulfur</keyword>
<evidence type="ECO:0008006" key="8">
    <source>
        <dbReference type="Google" id="ProtNLM"/>
    </source>
</evidence>
<dbReference type="SUPFAM" id="SSF51905">
    <property type="entry name" value="FAD/NAD(P)-binding domain"/>
    <property type="match status" value="1"/>
</dbReference>
<protein>
    <recommendedName>
        <fullName evidence="8">FAD-dependent oxidoreductase</fullName>
    </recommendedName>
</protein>
<dbReference type="PANTHER" id="PTHR43498">
    <property type="entry name" value="FERREDOXIN:COB-COM HETERODISULFIDE REDUCTASE SUBUNIT A"/>
    <property type="match status" value="1"/>
</dbReference>
<dbReference type="Pfam" id="PF12831">
    <property type="entry name" value="FAD_oxidored"/>
    <property type="match status" value="1"/>
</dbReference>
<dbReference type="GO" id="GO:0016491">
    <property type="term" value="F:oxidoreductase activity"/>
    <property type="evidence" value="ECO:0007669"/>
    <property type="project" value="UniProtKB-KW"/>
</dbReference>